<name>A0A3L6E7T2_MAIZE</name>
<proteinExistence type="predicted"/>
<protein>
    <submittedName>
        <fullName evidence="2">Uncharacterized protein</fullName>
    </submittedName>
</protein>
<dbReference type="EMBL" id="NCVQ01000007">
    <property type="protein sequence ID" value="PWZ16989.1"/>
    <property type="molecule type" value="Genomic_DNA"/>
</dbReference>
<dbReference type="AlphaFoldDB" id="A0A3L6E7T2"/>
<comment type="caution">
    <text evidence="2">The sequence shown here is derived from an EMBL/GenBank/DDBJ whole genome shotgun (WGS) entry which is preliminary data.</text>
</comment>
<dbReference type="Proteomes" id="UP000251960">
    <property type="component" value="Chromosome 6"/>
</dbReference>
<evidence type="ECO:0000256" key="1">
    <source>
        <dbReference type="SAM" id="MobiDB-lite"/>
    </source>
</evidence>
<accession>A0A3L6E7T2</accession>
<sequence>MQPTAHLRVHLREEICGADDVVRSPATTSGLEHDRPTPNRRRRGSRHALGEAGLGAANPARRR</sequence>
<organism evidence="2">
    <name type="scientific">Zea mays</name>
    <name type="common">Maize</name>
    <dbReference type="NCBI Taxonomy" id="4577"/>
    <lineage>
        <taxon>Eukaryota</taxon>
        <taxon>Viridiplantae</taxon>
        <taxon>Streptophyta</taxon>
        <taxon>Embryophyta</taxon>
        <taxon>Tracheophyta</taxon>
        <taxon>Spermatophyta</taxon>
        <taxon>Magnoliopsida</taxon>
        <taxon>Liliopsida</taxon>
        <taxon>Poales</taxon>
        <taxon>Poaceae</taxon>
        <taxon>PACMAD clade</taxon>
        <taxon>Panicoideae</taxon>
        <taxon>Andropogonodae</taxon>
        <taxon>Andropogoneae</taxon>
        <taxon>Tripsacinae</taxon>
        <taxon>Zea</taxon>
    </lineage>
</organism>
<feature type="region of interest" description="Disordered" evidence="1">
    <location>
        <begin position="20"/>
        <end position="63"/>
    </location>
</feature>
<evidence type="ECO:0000313" key="2">
    <source>
        <dbReference type="EMBL" id="PWZ16989.1"/>
    </source>
</evidence>
<gene>
    <name evidence="2" type="ORF">Zm00014a_030061</name>
</gene>
<reference evidence="2" key="1">
    <citation type="journal article" date="2018" name="Nat. Genet.">
        <title>Extensive intraspecific gene order and gene structural variations between Mo17 and other maize genomes.</title>
        <authorList>
            <person name="Sun S."/>
            <person name="Zhou Y."/>
            <person name="Chen J."/>
            <person name="Shi J."/>
            <person name="Zhao H."/>
            <person name="Zhao H."/>
            <person name="Song W."/>
            <person name="Zhang M."/>
            <person name="Cui Y."/>
            <person name="Dong X."/>
            <person name="Liu H."/>
            <person name="Ma X."/>
            <person name="Jiao Y."/>
            <person name="Wang B."/>
            <person name="Wei X."/>
            <person name="Stein J.C."/>
            <person name="Glaubitz J.C."/>
            <person name="Lu F."/>
            <person name="Yu G."/>
            <person name="Liang C."/>
            <person name="Fengler K."/>
            <person name="Li B."/>
            <person name="Rafalski A."/>
            <person name="Schnable P.S."/>
            <person name="Ware D.H."/>
            <person name="Buckler E.S."/>
            <person name="Lai J."/>
        </authorList>
    </citation>
    <scope>NUCLEOTIDE SEQUENCE [LARGE SCALE GENOMIC DNA]</scope>
    <source>
        <tissue evidence="2">Seedling</tissue>
    </source>
</reference>